<feature type="site" description="Interaction with DNA" evidence="10">
    <location>
        <position position="301"/>
    </location>
</feature>
<evidence type="ECO:0000259" key="13">
    <source>
        <dbReference type="PROSITE" id="PS52039"/>
    </source>
</evidence>
<dbReference type="InterPro" id="IPR023405">
    <property type="entry name" value="Topo_IA_core_domain"/>
</dbReference>
<dbReference type="InterPro" id="IPR013497">
    <property type="entry name" value="Topo_IA_cen"/>
</dbReference>
<feature type="site" description="Interaction with DNA" evidence="10">
    <location>
        <position position="148"/>
    </location>
</feature>
<dbReference type="InterPro" id="IPR006171">
    <property type="entry name" value="TOPRIM_dom"/>
</dbReference>
<comment type="similarity">
    <text evidence="2 10">Belongs to the type IA topoisomerase family.</text>
</comment>
<feature type="region of interest" description="Interaction with DNA" evidence="10">
    <location>
        <begin position="163"/>
        <end position="168"/>
    </location>
</feature>
<comment type="caution">
    <text evidence="14">The sequence shown here is derived from an EMBL/GenBank/DDBJ whole genome shotgun (WGS) entry which is preliminary data.</text>
</comment>
<dbReference type="Gene3D" id="3.30.65.10">
    <property type="entry name" value="Bacterial Topoisomerase I, domain 1"/>
    <property type="match status" value="2"/>
</dbReference>
<feature type="domain" description="Topo IA-type catalytic" evidence="13">
    <location>
        <begin position="129"/>
        <end position="560"/>
    </location>
</feature>
<evidence type="ECO:0000256" key="3">
    <source>
        <dbReference type="ARBA" id="ARBA00022723"/>
    </source>
</evidence>
<dbReference type="CDD" id="cd00186">
    <property type="entry name" value="TOP1Ac"/>
    <property type="match status" value="1"/>
</dbReference>
<keyword evidence="7 10" id="KW-0799">Topoisomerase</keyword>
<keyword evidence="3" id="KW-0479">Metal-binding</keyword>
<dbReference type="Pfam" id="PF01131">
    <property type="entry name" value="Topoisom_bac"/>
    <property type="match status" value="1"/>
</dbReference>
<dbReference type="InterPro" id="IPR013826">
    <property type="entry name" value="Topo_IA_cen_sub3"/>
</dbReference>
<feature type="site" description="Interaction with DNA" evidence="10">
    <location>
        <position position="140"/>
    </location>
</feature>
<dbReference type="InterPro" id="IPR034149">
    <property type="entry name" value="TOPRIM_TopoI"/>
</dbReference>
<evidence type="ECO:0000256" key="9">
    <source>
        <dbReference type="ARBA" id="ARBA00023235"/>
    </source>
</evidence>
<protein>
    <recommendedName>
        <fullName evidence="10">DNA topoisomerase 1</fullName>
        <ecNumber evidence="10">5.6.2.1</ecNumber>
    </recommendedName>
    <alternativeName>
        <fullName evidence="10">DNA topoisomerase I</fullName>
    </alternativeName>
</protein>
<dbReference type="SMART" id="SM00493">
    <property type="entry name" value="TOPRIM"/>
    <property type="match status" value="1"/>
</dbReference>
<evidence type="ECO:0000256" key="7">
    <source>
        <dbReference type="ARBA" id="ARBA00023029"/>
    </source>
</evidence>
<dbReference type="SUPFAM" id="SSF57783">
    <property type="entry name" value="Zinc beta-ribbon"/>
    <property type="match status" value="2"/>
</dbReference>
<comment type="function">
    <text evidence="10">Releases the supercoiling and torsional tension of DNA, which is introduced during the DNA replication and transcription, by transiently cleaving and rejoining one strand of the DNA duplex. Introduces a single-strand break via transesterification at a target site in duplex DNA. The scissile phosphodiester is attacked by the catalytic tyrosine of the enzyme, resulting in the formation of a DNA-(5'-phosphotyrosyl)-enzyme intermediate and the expulsion of a 3'-OH DNA strand. The free DNA strand then undergoes passage around the unbroken strand, thus removing DNA supercoils. Finally, in the religation step, the DNA 3'-OH attacks the covalent intermediate to expel the active-site tyrosine and restore the DNA phosphodiester backbone.</text>
</comment>
<dbReference type="HAMAP" id="MF_00952">
    <property type="entry name" value="Topoisom_1_prok"/>
    <property type="match status" value="1"/>
</dbReference>
<evidence type="ECO:0000256" key="1">
    <source>
        <dbReference type="ARBA" id="ARBA00000213"/>
    </source>
</evidence>
<dbReference type="SMART" id="SM00437">
    <property type="entry name" value="TOP1Ac"/>
    <property type="match status" value="1"/>
</dbReference>
<evidence type="ECO:0000259" key="12">
    <source>
        <dbReference type="PROSITE" id="PS50880"/>
    </source>
</evidence>
<dbReference type="InterPro" id="IPR003601">
    <property type="entry name" value="Topo_IA_2"/>
</dbReference>
<feature type="site" description="Interaction with DNA" evidence="10">
    <location>
        <position position="33"/>
    </location>
</feature>
<feature type="site" description="Interaction with DNA" evidence="10">
    <location>
        <position position="155"/>
    </location>
</feature>
<accession>A0A7C3WKR5</accession>
<evidence type="ECO:0000256" key="10">
    <source>
        <dbReference type="HAMAP-Rule" id="MF_00952"/>
    </source>
</evidence>
<name>A0A7C3WKR5_9BACT</name>
<dbReference type="GO" id="GO:0006265">
    <property type="term" value="P:DNA topological change"/>
    <property type="evidence" value="ECO:0007669"/>
    <property type="project" value="UniProtKB-UniRule"/>
</dbReference>
<proteinExistence type="inferred from homology"/>
<dbReference type="PANTHER" id="PTHR42785">
    <property type="entry name" value="DNA TOPOISOMERASE, TYPE IA, CORE"/>
    <property type="match status" value="1"/>
</dbReference>
<feature type="site" description="Interaction with DNA" evidence="10">
    <location>
        <position position="139"/>
    </location>
</feature>
<dbReference type="CDD" id="cd03363">
    <property type="entry name" value="TOPRIM_TopoIA_TopoI"/>
    <property type="match status" value="1"/>
</dbReference>
<dbReference type="InterPro" id="IPR000380">
    <property type="entry name" value="Topo_IA"/>
</dbReference>
<dbReference type="PROSITE" id="PS00396">
    <property type="entry name" value="TOPO_IA_1"/>
    <property type="match status" value="1"/>
</dbReference>
<dbReference type="EC" id="5.6.2.1" evidence="10"/>
<dbReference type="PROSITE" id="PS50880">
    <property type="entry name" value="TOPRIM"/>
    <property type="match status" value="1"/>
</dbReference>
<dbReference type="PROSITE" id="PS52039">
    <property type="entry name" value="TOPO_IA_2"/>
    <property type="match status" value="1"/>
</dbReference>
<dbReference type="InterPro" id="IPR013498">
    <property type="entry name" value="Topo_IA_Znf"/>
</dbReference>
<dbReference type="EMBL" id="DTHB01000016">
    <property type="protein sequence ID" value="HGB14013.1"/>
    <property type="molecule type" value="Genomic_DNA"/>
</dbReference>
<keyword evidence="6" id="KW-0460">Magnesium</keyword>
<dbReference type="AlphaFoldDB" id="A0A7C3WKR5"/>
<dbReference type="InterPro" id="IPR003602">
    <property type="entry name" value="Topo_IA_DNA-bd_dom"/>
</dbReference>
<comment type="subunit">
    <text evidence="10">Monomer.</text>
</comment>
<evidence type="ECO:0000256" key="6">
    <source>
        <dbReference type="ARBA" id="ARBA00022842"/>
    </source>
</evidence>
<evidence type="ECO:0000256" key="4">
    <source>
        <dbReference type="ARBA" id="ARBA00022771"/>
    </source>
</evidence>
<dbReference type="InterPro" id="IPR013825">
    <property type="entry name" value="Topo_IA_cen_sub2"/>
</dbReference>
<keyword evidence="4" id="KW-0863">Zinc-finger</keyword>
<feature type="compositionally biased region" description="Basic and acidic residues" evidence="11">
    <location>
        <begin position="342"/>
        <end position="353"/>
    </location>
</feature>
<dbReference type="InterPro" id="IPR028612">
    <property type="entry name" value="Topoisom_1_IA"/>
</dbReference>
<dbReference type="GO" id="GO:0008270">
    <property type="term" value="F:zinc ion binding"/>
    <property type="evidence" value="ECO:0007669"/>
    <property type="project" value="UniProtKB-KW"/>
</dbReference>
<dbReference type="GO" id="GO:0003677">
    <property type="term" value="F:DNA binding"/>
    <property type="evidence" value="ECO:0007669"/>
    <property type="project" value="UniProtKB-KW"/>
</dbReference>
<dbReference type="SMART" id="SM00436">
    <property type="entry name" value="TOP1Bc"/>
    <property type="match status" value="1"/>
</dbReference>
<keyword evidence="9 10" id="KW-0413">Isomerase</keyword>
<feature type="domain" description="Toprim" evidence="12">
    <location>
        <begin position="3"/>
        <end position="113"/>
    </location>
</feature>
<organism evidence="14">
    <name type="scientific">Desulfobacca acetoxidans</name>
    <dbReference type="NCBI Taxonomy" id="60893"/>
    <lineage>
        <taxon>Bacteria</taxon>
        <taxon>Pseudomonadati</taxon>
        <taxon>Thermodesulfobacteriota</taxon>
        <taxon>Desulfobaccia</taxon>
        <taxon>Desulfobaccales</taxon>
        <taxon>Desulfobaccaceae</taxon>
        <taxon>Desulfobacca</taxon>
    </lineage>
</organism>
<feature type="region of interest" description="Disordered" evidence="11">
    <location>
        <begin position="329"/>
        <end position="353"/>
    </location>
</feature>
<gene>
    <name evidence="10 14" type="primary">topA</name>
    <name evidence="14" type="ORF">ENV62_02065</name>
</gene>
<dbReference type="InterPro" id="IPR013824">
    <property type="entry name" value="Topo_IA_cen_sub1"/>
</dbReference>
<evidence type="ECO:0000256" key="8">
    <source>
        <dbReference type="ARBA" id="ARBA00023125"/>
    </source>
</evidence>
<feature type="site" description="Interaction with DNA" evidence="10">
    <location>
        <position position="491"/>
    </location>
</feature>
<evidence type="ECO:0000313" key="14">
    <source>
        <dbReference type="EMBL" id="HGB14013.1"/>
    </source>
</evidence>
<evidence type="ECO:0000256" key="2">
    <source>
        <dbReference type="ARBA" id="ARBA00009446"/>
    </source>
</evidence>
<dbReference type="Gene3D" id="1.10.460.10">
    <property type="entry name" value="Topoisomerase I, domain 2"/>
    <property type="match status" value="1"/>
</dbReference>
<dbReference type="Pfam" id="PF01396">
    <property type="entry name" value="Zn_ribbon_Top1"/>
    <property type="match status" value="2"/>
</dbReference>
<dbReference type="GO" id="GO:0005694">
    <property type="term" value="C:chromosome"/>
    <property type="evidence" value="ECO:0007669"/>
    <property type="project" value="InterPro"/>
</dbReference>
<dbReference type="NCBIfam" id="TIGR01051">
    <property type="entry name" value="topA_bact"/>
    <property type="match status" value="1"/>
</dbReference>
<reference evidence="14" key="1">
    <citation type="journal article" date="2020" name="mSystems">
        <title>Genome- and Community-Level Interaction Insights into Carbon Utilization and Element Cycling Functions of Hydrothermarchaeota in Hydrothermal Sediment.</title>
        <authorList>
            <person name="Zhou Z."/>
            <person name="Liu Y."/>
            <person name="Xu W."/>
            <person name="Pan J."/>
            <person name="Luo Z.H."/>
            <person name="Li M."/>
        </authorList>
    </citation>
    <scope>NUCLEOTIDE SEQUENCE [LARGE SCALE GENOMIC DNA]</scope>
    <source>
        <strain evidence="14">SpSt-776</strain>
    </source>
</reference>
<evidence type="ECO:0000256" key="11">
    <source>
        <dbReference type="SAM" id="MobiDB-lite"/>
    </source>
</evidence>
<dbReference type="Gene3D" id="1.10.290.10">
    <property type="entry name" value="Topoisomerase I, domain 4"/>
    <property type="match status" value="1"/>
</dbReference>
<sequence>MGKSLLIVESPTKAKTLQKYLGPEFEVRSTKGHIKDLPKNELGVDLQHDFRPRYVTILGKAKVIQELRKAATGVTDIYLGPDPDREGEAIAWHIAEALGNQGHRFHRILLMELTPKGIREALDHPVPLDRARYESQQARRILDRLVGYQISPLLWQKVKAGLSAGRVQSAALRLLCERERAIVNFVPEEYWSLRACLEGRQPPPFEARLVKKGGKEARIPDAAAMEELLDRLDGVPFQVVKVEKKPQRRNPAPPFITSTLQMEASRKLRFSPRRTMALAQRLYEGVELGPEGPVGLITYMRTDSTRVGKDALDSVRRFIQETFGPEYLPKTPHRYKSPKGAQEAHEAIRPTSVDRRPEKLKAYLDKDELALYELIWRRFVASQMRPAIFLVTTVDLAAGDCTFRATASVLQFPGFTQLYQESPEGEELAVPEKLPPLEVGEFLQLRDFDPQQHFTKPPPRFNDASLIKELELQGIGRPSTYATILGNLQDRRYVVKEKLGLRPTELGLVVNDLLVGSFPDIVDPKFTAHMETGLDRVAMGEVSWLELMREFYEPFNQELVAAKKQMPRMKSVPTDLPCPECGEPLMVRWGKNGEFLGCKSFPKCKFTANFTKDAKGRLILKQSSPEAEAPPCPQAGCGGTLVRRRSRRGYFYGCSRYPDCKYVQNKPPVNQPCPQCDFPWRVQKGKKLLCPRESCGYQEASEEVAG</sequence>
<dbReference type="GO" id="GO:0003917">
    <property type="term" value="F:DNA topoisomerase type I (single strand cut, ATP-independent) activity"/>
    <property type="evidence" value="ECO:0007669"/>
    <property type="project" value="UniProtKB-UniRule"/>
</dbReference>
<dbReference type="Gene3D" id="2.70.20.10">
    <property type="entry name" value="Topoisomerase I, domain 3"/>
    <property type="match status" value="1"/>
</dbReference>
<dbReference type="Gene3D" id="3.40.50.140">
    <property type="match status" value="1"/>
</dbReference>
<comment type="catalytic activity">
    <reaction evidence="1 10">
        <text>ATP-independent breakage of single-stranded DNA, followed by passage and rejoining.</text>
        <dbReference type="EC" id="5.6.2.1"/>
    </reaction>
</comment>
<keyword evidence="8 10" id="KW-0238">DNA-binding</keyword>
<feature type="site" description="Interaction with DNA" evidence="10">
    <location>
        <position position="143"/>
    </location>
</feature>
<dbReference type="SUPFAM" id="SSF56712">
    <property type="entry name" value="Prokaryotic type I DNA topoisomerase"/>
    <property type="match status" value="1"/>
</dbReference>
<dbReference type="InterPro" id="IPR005733">
    <property type="entry name" value="TopoI_bac-type"/>
</dbReference>
<dbReference type="PRINTS" id="PR00417">
    <property type="entry name" value="PRTPISMRASEI"/>
</dbReference>
<feature type="active site" description="O-(5'-phospho-DNA)-tyrosine intermediate" evidence="10">
    <location>
        <position position="299"/>
    </location>
</feature>
<dbReference type="Pfam" id="PF01751">
    <property type="entry name" value="Toprim"/>
    <property type="match status" value="1"/>
</dbReference>
<evidence type="ECO:0000256" key="5">
    <source>
        <dbReference type="ARBA" id="ARBA00022833"/>
    </source>
</evidence>
<dbReference type="InterPro" id="IPR023406">
    <property type="entry name" value="Topo_IA_AS"/>
</dbReference>
<keyword evidence="5" id="KW-0862">Zinc</keyword>
<dbReference type="PANTHER" id="PTHR42785:SF1">
    <property type="entry name" value="DNA TOPOISOMERASE"/>
    <property type="match status" value="1"/>
</dbReference>